<keyword evidence="3" id="KW-1185">Reference proteome</keyword>
<evidence type="ECO:0008006" key="4">
    <source>
        <dbReference type="Google" id="ProtNLM"/>
    </source>
</evidence>
<accession>A0A1K1PK44</accession>
<sequence>MDTKITLSFDEDTIKKAKAYAKSQNISLSRLTEFLYRQIISGDYRSLEELPIADWVDRVAEGEPEYRTKPRSRKAARNESFEKKNKK</sequence>
<dbReference type="RefSeq" id="WP_072317060.1">
    <property type="nucleotide sequence ID" value="NZ_FPJE01000008.1"/>
</dbReference>
<dbReference type="OrthoDB" id="6198066at2"/>
<feature type="region of interest" description="Disordered" evidence="1">
    <location>
        <begin position="64"/>
        <end position="87"/>
    </location>
</feature>
<dbReference type="InterPro" id="IPR045944">
    <property type="entry name" value="DUF6364"/>
</dbReference>
<evidence type="ECO:0000313" key="3">
    <source>
        <dbReference type="Proteomes" id="UP000182248"/>
    </source>
</evidence>
<organism evidence="2 3">
    <name type="scientific">Sinomicrobium oceani</name>
    <dbReference type="NCBI Taxonomy" id="1150368"/>
    <lineage>
        <taxon>Bacteria</taxon>
        <taxon>Pseudomonadati</taxon>
        <taxon>Bacteroidota</taxon>
        <taxon>Flavobacteriia</taxon>
        <taxon>Flavobacteriales</taxon>
        <taxon>Flavobacteriaceae</taxon>
        <taxon>Sinomicrobium</taxon>
    </lineage>
</organism>
<dbReference type="AlphaFoldDB" id="A0A1K1PK44"/>
<reference evidence="2 3" key="1">
    <citation type="submission" date="2016-11" db="EMBL/GenBank/DDBJ databases">
        <authorList>
            <person name="Jaros S."/>
            <person name="Januszkiewicz K."/>
            <person name="Wedrychowicz H."/>
        </authorList>
    </citation>
    <scope>NUCLEOTIDE SEQUENCE [LARGE SCALE GENOMIC DNA]</scope>
    <source>
        <strain evidence="2 3">CGMCC 1.12145</strain>
    </source>
</reference>
<dbReference type="Proteomes" id="UP000182248">
    <property type="component" value="Unassembled WGS sequence"/>
</dbReference>
<dbReference type="STRING" id="1150368.SAMN02927921_01830"/>
<proteinExistence type="predicted"/>
<evidence type="ECO:0000313" key="2">
    <source>
        <dbReference type="EMBL" id="SFW47825.1"/>
    </source>
</evidence>
<evidence type="ECO:0000256" key="1">
    <source>
        <dbReference type="SAM" id="MobiDB-lite"/>
    </source>
</evidence>
<feature type="compositionally biased region" description="Basic and acidic residues" evidence="1">
    <location>
        <begin position="76"/>
        <end position="87"/>
    </location>
</feature>
<dbReference type="Pfam" id="PF19891">
    <property type="entry name" value="DUF6364"/>
    <property type="match status" value="1"/>
</dbReference>
<dbReference type="EMBL" id="FPJE01000008">
    <property type="protein sequence ID" value="SFW47825.1"/>
    <property type="molecule type" value="Genomic_DNA"/>
</dbReference>
<protein>
    <recommendedName>
        <fullName evidence="4">Ribbon-helix-helix protein, copG family</fullName>
    </recommendedName>
</protein>
<gene>
    <name evidence="2" type="ORF">SAMN02927921_01830</name>
</gene>
<name>A0A1K1PK44_9FLAO</name>